<keyword evidence="1" id="KW-0732">Signal</keyword>
<evidence type="ECO:0000256" key="1">
    <source>
        <dbReference type="SAM" id="SignalP"/>
    </source>
</evidence>
<name>A0ABW3SRS3_9BACT</name>
<dbReference type="EMBL" id="JBHTLD010000082">
    <property type="protein sequence ID" value="MFD1186641.1"/>
    <property type="molecule type" value="Genomic_DNA"/>
</dbReference>
<dbReference type="InterPro" id="IPR019861">
    <property type="entry name" value="PorP/SprF_Bacteroidetes"/>
</dbReference>
<gene>
    <name evidence="2" type="ORF">ACFQ2O_10525</name>
</gene>
<proteinExistence type="predicted"/>
<comment type="caution">
    <text evidence="2">The sequence shown here is derived from an EMBL/GenBank/DDBJ whole genome shotgun (WGS) entry which is preliminary data.</text>
</comment>
<evidence type="ECO:0000313" key="3">
    <source>
        <dbReference type="Proteomes" id="UP001597094"/>
    </source>
</evidence>
<accession>A0ABW3SRS3</accession>
<organism evidence="2 3">
    <name type="scientific">Pontibacter rugosus</name>
    <dbReference type="NCBI Taxonomy" id="1745966"/>
    <lineage>
        <taxon>Bacteria</taxon>
        <taxon>Pseudomonadati</taxon>
        <taxon>Bacteroidota</taxon>
        <taxon>Cytophagia</taxon>
        <taxon>Cytophagales</taxon>
        <taxon>Hymenobacteraceae</taxon>
        <taxon>Pontibacter</taxon>
    </lineage>
</organism>
<reference evidence="3" key="1">
    <citation type="journal article" date="2019" name="Int. J. Syst. Evol. Microbiol.">
        <title>The Global Catalogue of Microorganisms (GCM) 10K type strain sequencing project: providing services to taxonomists for standard genome sequencing and annotation.</title>
        <authorList>
            <consortium name="The Broad Institute Genomics Platform"/>
            <consortium name="The Broad Institute Genome Sequencing Center for Infectious Disease"/>
            <person name="Wu L."/>
            <person name="Ma J."/>
        </authorList>
    </citation>
    <scope>NUCLEOTIDE SEQUENCE [LARGE SCALE GENOMIC DNA]</scope>
    <source>
        <strain evidence="3">JCM 31319</strain>
    </source>
</reference>
<feature type="signal peptide" evidence="1">
    <location>
        <begin position="1"/>
        <end position="19"/>
    </location>
</feature>
<dbReference type="Proteomes" id="UP001597094">
    <property type="component" value="Unassembled WGS sequence"/>
</dbReference>
<dbReference type="Pfam" id="PF11751">
    <property type="entry name" value="PorP_SprF"/>
    <property type="match status" value="1"/>
</dbReference>
<keyword evidence="3" id="KW-1185">Reference proteome</keyword>
<feature type="chain" id="PRO_5047226666" evidence="1">
    <location>
        <begin position="20"/>
        <end position="316"/>
    </location>
</feature>
<protein>
    <submittedName>
        <fullName evidence="2">Type IX secretion system membrane protein PorP/SprF</fullName>
    </submittedName>
</protein>
<evidence type="ECO:0000313" key="2">
    <source>
        <dbReference type="EMBL" id="MFD1186641.1"/>
    </source>
</evidence>
<dbReference type="RefSeq" id="WP_377527026.1">
    <property type="nucleotide sequence ID" value="NZ_JBHTLD010000082.1"/>
</dbReference>
<dbReference type="NCBIfam" id="TIGR03519">
    <property type="entry name" value="T9SS_PorP_fam"/>
    <property type="match status" value="1"/>
</dbReference>
<sequence length="316" mass="35314">MKRFSILVLLIVLSSAAIAQQKALYSQYMTNYYLLNPAVSGYSKNLNIKAGYRNQWVGFDDAPSTFYVSGEAALFQDNRRRSARSKPFHGAGGYIYKDVTGPTSRTGVLLSYAYHVPLSRSVYLSSGMFAGMQQYSFNASKIQLADGSNDRDPVTNGGNEVSFMPDLSVGSYLHSDKFFVGASLFQVLGNKIFDFENSEVPSRLARHLFISGGYNFEVNKNVTVAPSVLLKYVDPAPLQADINVKGIYNFNNRRRSDNDDKVWLGLSYRTQDALVALCGFQFMEQYELSYSYDVTVSPIKHHSSGSHEIMIGFRVK</sequence>